<organism evidence="2 3">
    <name type="scientific">Lysobacter korlensis</name>
    <dbReference type="NCBI Taxonomy" id="553636"/>
    <lineage>
        <taxon>Bacteria</taxon>
        <taxon>Pseudomonadati</taxon>
        <taxon>Pseudomonadota</taxon>
        <taxon>Gammaproteobacteria</taxon>
        <taxon>Lysobacterales</taxon>
        <taxon>Lysobacteraceae</taxon>
        <taxon>Lysobacter</taxon>
    </lineage>
</organism>
<accession>A0ABV6RWL9</accession>
<comment type="caution">
    <text evidence="2">The sequence shown here is derived from an EMBL/GenBank/DDBJ whole genome shotgun (WGS) entry which is preliminary data.</text>
</comment>
<evidence type="ECO:0000259" key="1">
    <source>
        <dbReference type="Pfam" id="PF01882"/>
    </source>
</evidence>
<protein>
    <submittedName>
        <fullName evidence="2">DUF58 domain-containing protein</fullName>
    </submittedName>
</protein>
<keyword evidence="3" id="KW-1185">Reference proteome</keyword>
<proteinExistence type="predicted"/>
<feature type="domain" description="DUF58" evidence="1">
    <location>
        <begin position="192"/>
        <end position="366"/>
    </location>
</feature>
<gene>
    <name evidence="2" type="ORF">ACFFGH_26425</name>
</gene>
<evidence type="ECO:0000313" key="3">
    <source>
        <dbReference type="Proteomes" id="UP001589896"/>
    </source>
</evidence>
<dbReference type="PANTHER" id="PTHR33608:SF3">
    <property type="entry name" value="SLR2013 PROTEIN"/>
    <property type="match status" value="1"/>
</dbReference>
<dbReference type="InterPro" id="IPR002881">
    <property type="entry name" value="DUF58"/>
</dbReference>
<sequence length="437" mass="47187">MAVSGWFVLLLAVGVVPTVLTNLPVVAVAWAAASLLLAVVDVLLAGSPRQLTFTRELPARMRLGETVEARLLVTNPGRRTVRGVLRDGWPPSAGAAATRSWITIPAAERRWTVTTLRPFRRGERRAAHVTVRSFGPLRLAARQATAVVPGAIRVLPPFASRKHLPSRLARLRELDGRTSVQIRGQGTEFDSLRDYVRGDDVRSIDWRATARRSDPEGGGQKLMVRTWRPERDRRVVLVVDSGRTSAARIGNEPRIDTAFEASLLLAALASRAGDRVDLVVYDRRVRGRVQGATGAELLSAMVDTMAPLDPELLETDWSGVPALVRSVTAHRALVVLLTSIEAPGASRGLLSVLPQLTRSHTVVVASPTDPAVLEATRARSSRTEVYRAGAAERALLDAERVAAAIRRLGGDVVTASPSELPPALADRYLALKAAGRL</sequence>
<reference evidence="2 3" key="1">
    <citation type="submission" date="2024-09" db="EMBL/GenBank/DDBJ databases">
        <authorList>
            <person name="Sun Q."/>
            <person name="Mori K."/>
        </authorList>
    </citation>
    <scope>NUCLEOTIDE SEQUENCE [LARGE SCALE GENOMIC DNA]</scope>
    <source>
        <strain evidence="2 3">KCTC 23076</strain>
    </source>
</reference>
<evidence type="ECO:0000313" key="2">
    <source>
        <dbReference type="EMBL" id="MFC0681381.1"/>
    </source>
</evidence>
<dbReference type="PANTHER" id="PTHR33608">
    <property type="entry name" value="BLL2464 PROTEIN"/>
    <property type="match status" value="1"/>
</dbReference>
<dbReference type="RefSeq" id="WP_386673946.1">
    <property type="nucleotide sequence ID" value="NZ_JBHLTG010000007.1"/>
</dbReference>
<dbReference type="Pfam" id="PF01882">
    <property type="entry name" value="DUF58"/>
    <property type="match status" value="1"/>
</dbReference>
<dbReference type="Proteomes" id="UP001589896">
    <property type="component" value="Unassembled WGS sequence"/>
</dbReference>
<dbReference type="EMBL" id="JBHLTG010000007">
    <property type="protein sequence ID" value="MFC0681381.1"/>
    <property type="molecule type" value="Genomic_DNA"/>
</dbReference>
<name>A0ABV6RWL9_9GAMM</name>